<keyword evidence="3" id="KW-0731">Sigma factor</keyword>
<dbReference type="InterPro" id="IPR036388">
    <property type="entry name" value="WH-like_DNA-bd_sf"/>
</dbReference>
<sequence length="168" mass="19474">MDEKYFAEKLSLEGSKLYNYILMIVPNTADADDIFQEASLIMWQKRDTFKKGTNFLSWGRTIARYCAKNYCRKHYSRSSYLDNDILELIESENAKEDAGSDIKKELLEECVEDVSGSCKNLLSMKYQQRFTLSEIAGILDLSITAVHRRLSKTHDILSRCIGRKMLDY</sequence>
<dbReference type="Gene3D" id="1.10.1740.10">
    <property type="match status" value="1"/>
</dbReference>
<protein>
    <submittedName>
        <fullName evidence="6">Sigma-24</fullName>
    </submittedName>
</protein>
<dbReference type="Gene3D" id="1.10.10.10">
    <property type="entry name" value="Winged helix-like DNA-binding domain superfamily/Winged helix DNA-binding domain"/>
    <property type="match status" value="1"/>
</dbReference>
<name>A0A1Q2HMX3_9BACT</name>
<dbReference type="Proteomes" id="UP000188273">
    <property type="component" value="Chromosome"/>
</dbReference>
<dbReference type="PANTHER" id="PTHR43133">
    <property type="entry name" value="RNA POLYMERASE ECF-TYPE SIGMA FACTO"/>
    <property type="match status" value="1"/>
</dbReference>
<dbReference type="OrthoDB" id="6383365at2"/>
<reference evidence="7" key="1">
    <citation type="submission" date="2017-02" db="EMBL/GenBank/DDBJ databases">
        <title>Comparative genomics and description of representatives of a novel lineage of planctomycetes thriving in anoxic sediments.</title>
        <authorList>
            <person name="Spring S."/>
            <person name="Bunk B."/>
            <person name="Sproer C."/>
            <person name="Klenk H.-P."/>
        </authorList>
    </citation>
    <scope>NUCLEOTIDE SEQUENCE [LARGE SCALE GENOMIC DNA]</scope>
    <source>
        <strain evidence="7">L21-RPul-D3</strain>
    </source>
</reference>
<comment type="similarity">
    <text evidence="1">Belongs to the sigma-70 factor family. ECF subfamily.</text>
</comment>
<evidence type="ECO:0000259" key="5">
    <source>
        <dbReference type="Pfam" id="PF04542"/>
    </source>
</evidence>
<dbReference type="SUPFAM" id="SSF88946">
    <property type="entry name" value="Sigma2 domain of RNA polymerase sigma factors"/>
    <property type="match status" value="1"/>
</dbReference>
<evidence type="ECO:0000256" key="1">
    <source>
        <dbReference type="ARBA" id="ARBA00010641"/>
    </source>
</evidence>
<dbReference type="STRING" id="1940790.L21SP3_00682"/>
<dbReference type="InterPro" id="IPR014284">
    <property type="entry name" value="RNA_pol_sigma-70_dom"/>
</dbReference>
<evidence type="ECO:0000313" key="7">
    <source>
        <dbReference type="Proteomes" id="UP000188273"/>
    </source>
</evidence>
<organism evidence="6 7">
    <name type="scientific">Sedimentisphaera cyanobacteriorum</name>
    <dbReference type="NCBI Taxonomy" id="1940790"/>
    <lineage>
        <taxon>Bacteria</taxon>
        <taxon>Pseudomonadati</taxon>
        <taxon>Planctomycetota</taxon>
        <taxon>Phycisphaerae</taxon>
        <taxon>Sedimentisphaerales</taxon>
        <taxon>Sedimentisphaeraceae</taxon>
        <taxon>Sedimentisphaera</taxon>
    </lineage>
</organism>
<dbReference type="GO" id="GO:0016987">
    <property type="term" value="F:sigma factor activity"/>
    <property type="evidence" value="ECO:0007669"/>
    <property type="project" value="UniProtKB-KW"/>
</dbReference>
<dbReference type="EMBL" id="CP019633">
    <property type="protein sequence ID" value="AQQ08889.1"/>
    <property type="molecule type" value="Genomic_DNA"/>
</dbReference>
<gene>
    <name evidence="6" type="primary">rpoE_2</name>
    <name evidence="6" type="ORF">L21SP3_00682</name>
</gene>
<dbReference type="KEGG" id="pbu:L21SP3_00682"/>
<dbReference type="InterPro" id="IPR039425">
    <property type="entry name" value="RNA_pol_sigma-70-like"/>
</dbReference>
<evidence type="ECO:0000256" key="4">
    <source>
        <dbReference type="ARBA" id="ARBA00023163"/>
    </source>
</evidence>
<dbReference type="InterPro" id="IPR013324">
    <property type="entry name" value="RNA_pol_sigma_r3/r4-like"/>
</dbReference>
<proteinExistence type="inferred from homology"/>
<keyword evidence="4" id="KW-0804">Transcription</keyword>
<feature type="domain" description="RNA polymerase sigma-70 region 2" evidence="5">
    <location>
        <begin position="16"/>
        <end position="74"/>
    </location>
</feature>
<evidence type="ECO:0000313" key="6">
    <source>
        <dbReference type="EMBL" id="AQQ08889.1"/>
    </source>
</evidence>
<dbReference type="InterPro" id="IPR007627">
    <property type="entry name" value="RNA_pol_sigma70_r2"/>
</dbReference>
<evidence type="ECO:0000256" key="3">
    <source>
        <dbReference type="ARBA" id="ARBA00023082"/>
    </source>
</evidence>
<dbReference type="NCBIfam" id="TIGR02937">
    <property type="entry name" value="sigma70-ECF"/>
    <property type="match status" value="1"/>
</dbReference>
<dbReference type="AlphaFoldDB" id="A0A1Q2HMX3"/>
<dbReference type="InterPro" id="IPR013325">
    <property type="entry name" value="RNA_pol_sigma_r2"/>
</dbReference>
<evidence type="ECO:0000256" key="2">
    <source>
        <dbReference type="ARBA" id="ARBA00023015"/>
    </source>
</evidence>
<dbReference type="RefSeq" id="WP_077539355.1">
    <property type="nucleotide sequence ID" value="NZ_CP019633.1"/>
</dbReference>
<dbReference type="SUPFAM" id="SSF88659">
    <property type="entry name" value="Sigma3 and sigma4 domains of RNA polymerase sigma factors"/>
    <property type="match status" value="1"/>
</dbReference>
<dbReference type="PANTHER" id="PTHR43133:SF51">
    <property type="entry name" value="RNA POLYMERASE SIGMA FACTOR"/>
    <property type="match status" value="1"/>
</dbReference>
<keyword evidence="2" id="KW-0805">Transcription regulation</keyword>
<dbReference type="GO" id="GO:0006352">
    <property type="term" value="P:DNA-templated transcription initiation"/>
    <property type="evidence" value="ECO:0007669"/>
    <property type="project" value="InterPro"/>
</dbReference>
<dbReference type="Pfam" id="PF04542">
    <property type="entry name" value="Sigma70_r2"/>
    <property type="match status" value="1"/>
</dbReference>
<keyword evidence="7" id="KW-1185">Reference proteome</keyword>
<accession>A0A1Q2HMX3</accession>